<evidence type="ECO:0000313" key="7">
    <source>
        <dbReference type="EMBL" id="MEE1944961.1"/>
    </source>
</evidence>
<dbReference type="Proteomes" id="UP001336835">
    <property type="component" value="Unassembled WGS sequence"/>
</dbReference>
<sequence length="213" mass="23659">MKKISGILMLLLFLTACSNGEDKKLAVLPKPGAKEQVATFAGGCFWSIQEGFSELKGVIKATSGYAGGTTKNPTYEQVGTEQTGHAESVQVVYDPSVISFSQLLDAFFVMHDPTQLNRQGPDVGTSYRSIAFYNNAEEKKLIEAAIAKYNRIQFHPGEIVTEVKPFEVFYPAEKYHQNYVRLNPNQAYVANVCGPKVEKLRKALPNLIKDEFK</sequence>
<dbReference type="PANTHER" id="PTHR43774">
    <property type="entry name" value="PEPTIDE METHIONINE SULFOXIDE REDUCTASE"/>
    <property type="match status" value="1"/>
</dbReference>
<dbReference type="Gene3D" id="3.30.1060.10">
    <property type="entry name" value="Peptide methionine sulphoxide reductase MsrA"/>
    <property type="match status" value="1"/>
</dbReference>
<comment type="catalytic activity">
    <reaction evidence="2 4">
        <text>L-methionyl-[protein] + [thioredoxin]-disulfide + H2O = L-methionyl-(S)-S-oxide-[protein] + [thioredoxin]-dithiol</text>
        <dbReference type="Rhea" id="RHEA:14217"/>
        <dbReference type="Rhea" id="RHEA-COMP:10698"/>
        <dbReference type="Rhea" id="RHEA-COMP:10700"/>
        <dbReference type="Rhea" id="RHEA-COMP:12313"/>
        <dbReference type="Rhea" id="RHEA-COMP:12315"/>
        <dbReference type="ChEBI" id="CHEBI:15377"/>
        <dbReference type="ChEBI" id="CHEBI:16044"/>
        <dbReference type="ChEBI" id="CHEBI:29950"/>
        <dbReference type="ChEBI" id="CHEBI:44120"/>
        <dbReference type="ChEBI" id="CHEBI:50058"/>
        <dbReference type="EC" id="1.8.4.11"/>
    </reaction>
</comment>
<feature type="signal peptide" evidence="5">
    <location>
        <begin position="1"/>
        <end position="20"/>
    </location>
</feature>
<evidence type="ECO:0000256" key="5">
    <source>
        <dbReference type="SAM" id="SignalP"/>
    </source>
</evidence>
<evidence type="ECO:0000256" key="1">
    <source>
        <dbReference type="ARBA" id="ARBA00023002"/>
    </source>
</evidence>
<feature type="domain" description="Peptide methionine sulphoxide reductase MsrA" evidence="6">
    <location>
        <begin position="38"/>
        <end position="188"/>
    </location>
</feature>
<dbReference type="InterPro" id="IPR036509">
    <property type="entry name" value="Met_Sox_Rdtase_MsrA_sf"/>
</dbReference>
<dbReference type="InterPro" id="IPR002569">
    <property type="entry name" value="Met_Sox_Rdtase_MsrA_dom"/>
</dbReference>
<dbReference type="EC" id="1.8.4.11" evidence="4"/>
<reference evidence="7 8" key="1">
    <citation type="submission" date="2024-01" db="EMBL/GenBank/DDBJ databases">
        <title>Pedobacter sp. nov., isolated from fresh soil.</title>
        <authorList>
            <person name="Le N.T.T."/>
        </authorList>
    </citation>
    <scope>NUCLEOTIDE SEQUENCE [LARGE SCALE GENOMIC DNA]</scope>
    <source>
        <strain evidence="7 8">KR3-3</strain>
    </source>
</reference>
<accession>A0ABU7I6J4</accession>
<evidence type="ECO:0000256" key="2">
    <source>
        <dbReference type="ARBA" id="ARBA00047806"/>
    </source>
</evidence>
<dbReference type="NCBIfam" id="TIGR00401">
    <property type="entry name" value="msrA"/>
    <property type="match status" value="1"/>
</dbReference>
<dbReference type="PROSITE" id="PS51257">
    <property type="entry name" value="PROKAR_LIPOPROTEIN"/>
    <property type="match status" value="1"/>
</dbReference>
<comment type="similarity">
    <text evidence="4">Belongs to the MsrA Met sulfoxide reductase family.</text>
</comment>
<proteinExistence type="inferred from homology"/>
<evidence type="ECO:0000256" key="3">
    <source>
        <dbReference type="ARBA" id="ARBA00048782"/>
    </source>
</evidence>
<evidence type="ECO:0000313" key="8">
    <source>
        <dbReference type="Proteomes" id="UP001336835"/>
    </source>
</evidence>
<evidence type="ECO:0000256" key="4">
    <source>
        <dbReference type="HAMAP-Rule" id="MF_01401"/>
    </source>
</evidence>
<feature type="chain" id="PRO_5046945416" description="Peptide methionine sulfoxide reductase MsrA" evidence="5">
    <location>
        <begin position="21"/>
        <end position="213"/>
    </location>
</feature>
<organism evidence="7 8">
    <name type="scientific">Pedobacter albus</name>
    <dbReference type="NCBI Taxonomy" id="3113905"/>
    <lineage>
        <taxon>Bacteria</taxon>
        <taxon>Pseudomonadati</taxon>
        <taxon>Bacteroidota</taxon>
        <taxon>Sphingobacteriia</taxon>
        <taxon>Sphingobacteriales</taxon>
        <taxon>Sphingobacteriaceae</taxon>
        <taxon>Pedobacter</taxon>
    </lineage>
</organism>
<evidence type="ECO:0000259" key="6">
    <source>
        <dbReference type="Pfam" id="PF01625"/>
    </source>
</evidence>
<dbReference type="GO" id="GO:0008113">
    <property type="term" value="F:peptide-methionine (S)-S-oxide reductase activity"/>
    <property type="evidence" value="ECO:0007669"/>
    <property type="project" value="UniProtKB-EC"/>
</dbReference>
<keyword evidence="8" id="KW-1185">Reference proteome</keyword>
<comment type="catalytic activity">
    <reaction evidence="3 4">
        <text>[thioredoxin]-disulfide + L-methionine + H2O = L-methionine (S)-S-oxide + [thioredoxin]-dithiol</text>
        <dbReference type="Rhea" id="RHEA:19993"/>
        <dbReference type="Rhea" id="RHEA-COMP:10698"/>
        <dbReference type="Rhea" id="RHEA-COMP:10700"/>
        <dbReference type="ChEBI" id="CHEBI:15377"/>
        <dbReference type="ChEBI" id="CHEBI:29950"/>
        <dbReference type="ChEBI" id="CHEBI:50058"/>
        <dbReference type="ChEBI" id="CHEBI:57844"/>
        <dbReference type="ChEBI" id="CHEBI:58772"/>
        <dbReference type="EC" id="1.8.4.11"/>
    </reaction>
</comment>
<dbReference type="HAMAP" id="MF_01401">
    <property type="entry name" value="MsrA"/>
    <property type="match status" value="1"/>
</dbReference>
<dbReference type="EMBL" id="JAZDQT010000001">
    <property type="protein sequence ID" value="MEE1944961.1"/>
    <property type="molecule type" value="Genomic_DNA"/>
</dbReference>
<dbReference type="SUPFAM" id="SSF55068">
    <property type="entry name" value="Peptide methionine sulfoxide reductase"/>
    <property type="match status" value="1"/>
</dbReference>
<dbReference type="Pfam" id="PF01625">
    <property type="entry name" value="PMSR"/>
    <property type="match status" value="1"/>
</dbReference>
<dbReference type="RefSeq" id="WP_330107317.1">
    <property type="nucleotide sequence ID" value="NZ_JAZDQT010000001.1"/>
</dbReference>
<dbReference type="PANTHER" id="PTHR43774:SF1">
    <property type="entry name" value="PEPTIDE METHIONINE SULFOXIDE REDUCTASE MSRA 2"/>
    <property type="match status" value="1"/>
</dbReference>
<protein>
    <recommendedName>
        <fullName evidence="4">Peptide methionine sulfoxide reductase MsrA</fullName>
        <shortName evidence="4">Protein-methionine-S-oxide reductase</shortName>
        <ecNumber evidence="4">1.8.4.11</ecNumber>
    </recommendedName>
    <alternativeName>
        <fullName evidence="4">Peptide-methionine (S)-S-oxide reductase</fullName>
        <shortName evidence="4">Peptide Met(O) reductase</shortName>
    </alternativeName>
</protein>
<feature type="active site" evidence="4">
    <location>
        <position position="44"/>
    </location>
</feature>
<keyword evidence="5" id="KW-0732">Signal</keyword>
<name>A0ABU7I6J4_9SPHI</name>
<gene>
    <name evidence="4 7" type="primary">msrA</name>
    <name evidence="7" type="ORF">VRU48_07580</name>
</gene>
<keyword evidence="1 4" id="KW-0560">Oxidoreductase</keyword>
<comment type="caution">
    <text evidence="7">The sequence shown here is derived from an EMBL/GenBank/DDBJ whole genome shotgun (WGS) entry which is preliminary data.</text>
</comment>
<comment type="function">
    <text evidence="4">Has an important function as a repair enzyme for proteins that have been inactivated by oxidation. Catalyzes the reversible oxidation-reduction of methionine sulfoxide in proteins to methionine.</text>
</comment>